<keyword evidence="4" id="KW-1185">Reference proteome</keyword>
<evidence type="ECO:0000313" key="4">
    <source>
        <dbReference type="Proteomes" id="UP000649617"/>
    </source>
</evidence>
<evidence type="ECO:0000313" key="3">
    <source>
        <dbReference type="EMBL" id="CAE7486165.1"/>
    </source>
</evidence>
<dbReference type="AlphaFoldDB" id="A0A812SL18"/>
<evidence type="ECO:0000256" key="2">
    <source>
        <dbReference type="SAM" id="SignalP"/>
    </source>
</evidence>
<comment type="caution">
    <text evidence="3">The sequence shown here is derived from an EMBL/GenBank/DDBJ whole genome shotgun (WGS) entry which is preliminary data.</text>
</comment>
<dbReference type="Proteomes" id="UP000649617">
    <property type="component" value="Unassembled WGS sequence"/>
</dbReference>
<name>A0A812SL18_SYMPI</name>
<keyword evidence="2" id="KW-0732">Signal</keyword>
<gene>
    <name evidence="3" type="primary">BIG2</name>
    <name evidence="3" type="ORF">SPIL2461_LOCUS12470</name>
</gene>
<proteinExistence type="predicted"/>
<feature type="non-terminal residue" evidence="3">
    <location>
        <position position="1"/>
    </location>
</feature>
<accession>A0A812SL18</accession>
<evidence type="ECO:0000256" key="1">
    <source>
        <dbReference type="SAM" id="MobiDB-lite"/>
    </source>
</evidence>
<reference evidence="3" key="1">
    <citation type="submission" date="2021-02" db="EMBL/GenBank/DDBJ databases">
        <authorList>
            <person name="Dougan E. K."/>
            <person name="Rhodes N."/>
            <person name="Thang M."/>
            <person name="Chan C."/>
        </authorList>
    </citation>
    <scope>NUCLEOTIDE SEQUENCE</scope>
</reference>
<feature type="signal peptide" evidence="2">
    <location>
        <begin position="1"/>
        <end position="19"/>
    </location>
</feature>
<protein>
    <submittedName>
        <fullName evidence="3">BIG2 protein</fullName>
    </submittedName>
</protein>
<dbReference type="EMBL" id="CAJNIZ010025725">
    <property type="protein sequence ID" value="CAE7486165.1"/>
    <property type="molecule type" value="Genomic_DNA"/>
</dbReference>
<dbReference type="OrthoDB" id="10284872at2759"/>
<feature type="non-terminal residue" evidence="3">
    <location>
        <position position="148"/>
    </location>
</feature>
<feature type="chain" id="PRO_5032756139" evidence="2">
    <location>
        <begin position="20"/>
        <end position="148"/>
    </location>
</feature>
<organism evidence="3 4">
    <name type="scientific">Symbiodinium pilosum</name>
    <name type="common">Dinoflagellate</name>
    <dbReference type="NCBI Taxonomy" id="2952"/>
    <lineage>
        <taxon>Eukaryota</taxon>
        <taxon>Sar</taxon>
        <taxon>Alveolata</taxon>
        <taxon>Dinophyceae</taxon>
        <taxon>Suessiales</taxon>
        <taxon>Symbiodiniaceae</taxon>
        <taxon>Symbiodinium</taxon>
    </lineage>
</organism>
<sequence>STKQLHLLVYLTVQFAVYGLLERASPPLDSATTKLLLYPTLVVDPPTGVVYNFLRKISTAPFKMLSFAEDGPVPTSGAKDAPQGSAVRSASAPVHPDEEGSPEAPAPVRLKSAPLRSEEAAVAEDQISDGSQSEGGSASPAVPEKFEE</sequence>
<feature type="region of interest" description="Disordered" evidence="1">
    <location>
        <begin position="68"/>
        <end position="148"/>
    </location>
</feature>